<dbReference type="InterPro" id="IPR001387">
    <property type="entry name" value="Cro/C1-type_HTH"/>
</dbReference>
<proteinExistence type="predicted"/>
<feature type="domain" description="HTH cro/C1-type" evidence="2">
    <location>
        <begin position="27"/>
        <end position="81"/>
    </location>
</feature>
<dbReference type="InterPro" id="IPR010982">
    <property type="entry name" value="Lambda_DNA-bd_dom_sf"/>
</dbReference>
<keyword evidence="1" id="KW-0238">DNA-binding</keyword>
<dbReference type="Proteomes" id="UP000053676">
    <property type="component" value="Unassembled WGS sequence"/>
</dbReference>
<name>W2TGD8_NECAM</name>
<dbReference type="NCBIfam" id="TIGR02607">
    <property type="entry name" value="antidote_HigA"/>
    <property type="match status" value="1"/>
</dbReference>
<dbReference type="CDD" id="cd00093">
    <property type="entry name" value="HTH_XRE"/>
    <property type="match status" value="1"/>
</dbReference>
<dbReference type="PROSITE" id="PS50943">
    <property type="entry name" value="HTH_CROC1"/>
    <property type="match status" value="1"/>
</dbReference>
<dbReference type="KEGG" id="nai:NECAME_17985"/>
<accession>W2TGD8</accession>
<evidence type="ECO:0000313" key="3">
    <source>
        <dbReference type="EMBL" id="ETN80664.1"/>
    </source>
</evidence>
<dbReference type="GO" id="GO:0005634">
    <property type="term" value="C:nucleus"/>
    <property type="evidence" value="ECO:0007669"/>
    <property type="project" value="UniProtKB-ARBA"/>
</dbReference>
<evidence type="ECO:0000313" key="4">
    <source>
        <dbReference type="Proteomes" id="UP000053676"/>
    </source>
</evidence>
<keyword evidence="4" id="KW-1185">Reference proteome</keyword>
<dbReference type="Pfam" id="PF01381">
    <property type="entry name" value="HTH_3"/>
    <property type="match status" value="1"/>
</dbReference>
<dbReference type="OrthoDB" id="2425154at2759"/>
<protein>
    <submittedName>
        <fullName evidence="3">Addiction module antidote protein HigA</fullName>
    </submittedName>
</protein>
<dbReference type="PANTHER" id="PTHR36924:SF1">
    <property type="entry name" value="ANTITOXIN HIGA-1"/>
    <property type="match status" value="1"/>
</dbReference>
<dbReference type="GO" id="GO:0003677">
    <property type="term" value="F:DNA binding"/>
    <property type="evidence" value="ECO:0007669"/>
    <property type="project" value="UniProtKB-KW"/>
</dbReference>
<dbReference type="EMBL" id="KI659017">
    <property type="protein sequence ID" value="ETN80664.1"/>
    <property type="molecule type" value="Genomic_DNA"/>
</dbReference>
<sequence>MEITMSTSKKDAFRNGMRPIHPGEILLEEFLEPLGISAGKLAEAVHVTPARIYEIISGRRGITANTALRLSKALGTTPQLWLNLQMSYDIRMQEIAVGNDIEEEVHLLPELEEALA</sequence>
<dbReference type="AlphaFoldDB" id="W2TGD8"/>
<gene>
    <name evidence="3" type="ORF">NECAME_17985</name>
</gene>
<dbReference type="SMART" id="SM00530">
    <property type="entry name" value="HTH_XRE"/>
    <property type="match status" value="1"/>
</dbReference>
<evidence type="ECO:0000256" key="1">
    <source>
        <dbReference type="ARBA" id="ARBA00023125"/>
    </source>
</evidence>
<evidence type="ECO:0000259" key="2">
    <source>
        <dbReference type="PROSITE" id="PS50943"/>
    </source>
</evidence>
<dbReference type="Gene3D" id="1.10.260.40">
    <property type="entry name" value="lambda repressor-like DNA-binding domains"/>
    <property type="match status" value="1"/>
</dbReference>
<dbReference type="SUPFAM" id="SSF47413">
    <property type="entry name" value="lambda repressor-like DNA-binding domains"/>
    <property type="match status" value="1"/>
</dbReference>
<organism evidence="3 4">
    <name type="scientific">Necator americanus</name>
    <name type="common">Human hookworm</name>
    <dbReference type="NCBI Taxonomy" id="51031"/>
    <lineage>
        <taxon>Eukaryota</taxon>
        <taxon>Metazoa</taxon>
        <taxon>Ecdysozoa</taxon>
        <taxon>Nematoda</taxon>
        <taxon>Chromadorea</taxon>
        <taxon>Rhabditida</taxon>
        <taxon>Rhabditina</taxon>
        <taxon>Rhabditomorpha</taxon>
        <taxon>Strongyloidea</taxon>
        <taxon>Ancylostomatidae</taxon>
        <taxon>Bunostominae</taxon>
        <taxon>Necator</taxon>
    </lineage>
</organism>
<reference evidence="4" key="1">
    <citation type="journal article" date="2014" name="Nat. Genet.">
        <title>Genome of the human hookworm Necator americanus.</title>
        <authorList>
            <person name="Tang Y.T."/>
            <person name="Gao X."/>
            <person name="Rosa B.A."/>
            <person name="Abubucker S."/>
            <person name="Hallsworth-Pepin K."/>
            <person name="Martin J."/>
            <person name="Tyagi R."/>
            <person name="Heizer E."/>
            <person name="Zhang X."/>
            <person name="Bhonagiri-Palsikar V."/>
            <person name="Minx P."/>
            <person name="Warren W.C."/>
            <person name="Wang Q."/>
            <person name="Zhan B."/>
            <person name="Hotez P.J."/>
            <person name="Sternberg P.W."/>
            <person name="Dougall A."/>
            <person name="Gaze S.T."/>
            <person name="Mulvenna J."/>
            <person name="Sotillo J."/>
            <person name="Ranganathan S."/>
            <person name="Rabelo E.M."/>
            <person name="Wilson R.K."/>
            <person name="Felgner P.L."/>
            <person name="Bethony J."/>
            <person name="Hawdon J.M."/>
            <person name="Gasser R.B."/>
            <person name="Loukas A."/>
            <person name="Mitreva M."/>
        </authorList>
    </citation>
    <scope>NUCLEOTIDE SEQUENCE [LARGE SCALE GENOMIC DNA]</scope>
</reference>
<dbReference type="PANTHER" id="PTHR36924">
    <property type="entry name" value="ANTITOXIN HIGA-1"/>
    <property type="match status" value="1"/>
</dbReference>
<dbReference type="InterPro" id="IPR013430">
    <property type="entry name" value="Toxin_antidote_HigA"/>
</dbReference>
<dbReference type="OMA" id="MNLQSEY"/>